<dbReference type="InterPro" id="IPR036010">
    <property type="entry name" value="2Fe-2S_ferredoxin-like_sf"/>
</dbReference>
<dbReference type="InterPro" id="IPR016208">
    <property type="entry name" value="Ald_Oxase/xanthine_DH-like"/>
</dbReference>
<evidence type="ECO:0000256" key="8">
    <source>
        <dbReference type="ARBA" id="ARBA00022723"/>
    </source>
</evidence>
<dbReference type="FunFam" id="3.30.365.10:FF:000003">
    <property type="entry name" value="Aldehyde oxidase 1"/>
    <property type="match status" value="1"/>
</dbReference>
<dbReference type="EC" id="1.17.1.4" evidence="4"/>
<dbReference type="FunFam" id="3.90.1170.50:FF:000001">
    <property type="entry name" value="Aldehyde oxidase 1"/>
    <property type="match status" value="1"/>
</dbReference>
<evidence type="ECO:0000256" key="13">
    <source>
        <dbReference type="ARBA" id="ARBA00023027"/>
    </source>
</evidence>
<dbReference type="InterPro" id="IPR022407">
    <property type="entry name" value="OxRdtase_Mopterin_BS"/>
</dbReference>
<keyword evidence="12 20" id="KW-0411">Iron-sulfur</keyword>
<dbReference type="FunFam" id="3.30.365.10:FF:000002">
    <property type="entry name" value="Xanthine dehydrogenase oxidase"/>
    <property type="match status" value="1"/>
</dbReference>
<feature type="binding site" evidence="20">
    <location>
        <position position="54"/>
    </location>
    <ligand>
        <name>[2Fe-2S] cluster</name>
        <dbReference type="ChEBI" id="CHEBI:190135"/>
        <label>1</label>
    </ligand>
</feature>
<dbReference type="SUPFAM" id="SSF54292">
    <property type="entry name" value="2Fe-2S ferredoxin-like"/>
    <property type="match status" value="1"/>
</dbReference>
<dbReference type="InterPro" id="IPR036856">
    <property type="entry name" value="Ald_Oxase/Xan_DH_a/b_sf"/>
</dbReference>
<dbReference type="Gene3D" id="3.30.465.10">
    <property type="match status" value="1"/>
</dbReference>
<dbReference type="PANTHER" id="PTHR45444">
    <property type="entry name" value="XANTHINE DEHYDROGENASE"/>
    <property type="match status" value="1"/>
</dbReference>
<dbReference type="SMART" id="SM01008">
    <property type="entry name" value="Ald_Xan_dh_C"/>
    <property type="match status" value="1"/>
</dbReference>
<evidence type="ECO:0000256" key="14">
    <source>
        <dbReference type="ARBA" id="ARBA00023140"/>
    </source>
</evidence>
<name>A0A9N9ASR5_9GLOM</name>
<feature type="binding site" evidence="19">
    <location>
        <position position="356"/>
    </location>
    <ligand>
        <name>FAD</name>
        <dbReference type="ChEBI" id="CHEBI:57692"/>
    </ligand>
</feature>
<dbReference type="InterPro" id="IPR002346">
    <property type="entry name" value="Mopterin_DH_FAD-bd"/>
</dbReference>
<dbReference type="InterPro" id="IPR001041">
    <property type="entry name" value="2Fe-2S_ferredoxin-type"/>
</dbReference>
<dbReference type="InterPro" id="IPR014307">
    <property type="entry name" value="Xanthine_DH_ssu"/>
</dbReference>
<dbReference type="SUPFAM" id="SSF56003">
    <property type="entry name" value="Molybdenum cofactor-binding domain"/>
    <property type="match status" value="1"/>
</dbReference>
<keyword evidence="9 19" id="KW-0274">FAD</keyword>
<accession>A0A9N9ASR5</accession>
<dbReference type="InterPro" id="IPR046867">
    <property type="entry name" value="AldOxase/xan_DH_MoCoBD2"/>
</dbReference>
<dbReference type="FunFam" id="3.30.465.10:FF:000004">
    <property type="entry name" value="Xanthine dehydrogenase/oxidase"/>
    <property type="match status" value="1"/>
</dbReference>
<reference evidence="23" key="1">
    <citation type="submission" date="2021-06" db="EMBL/GenBank/DDBJ databases">
        <authorList>
            <person name="Kallberg Y."/>
            <person name="Tangrot J."/>
            <person name="Rosling A."/>
        </authorList>
    </citation>
    <scope>NUCLEOTIDE SEQUENCE</scope>
    <source>
        <strain evidence="23">BR232B</strain>
    </source>
</reference>
<feature type="binding site" evidence="20">
    <location>
        <position position="126"/>
    </location>
    <ligand>
        <name>[2Fe-2S] cluster</name>
        <dbReference type="ChEBI" id="CHEBI:190135"/>
        <label>2</label>
    </ligand>
</feature>
<dbReference type="PROSITE" id="PS51387">
    <property type="entry name" value="FAD_PCMH"/>
    <property type="match status" value="1"/>
</dbReference>
<evidence type="ECO:0000256" key="18">
    <source>
        <dbReference type="PIRSR" id="PIRSR000127-1"/>
    </source>
</evidence>
<comment type="caution">
    <text evidence="23">The sequence shown here is derived from an EMBL/GenBank/DDBJ whole genome shotgun (WGS) entry which is preliminary data.</text>
</comment>
<feature type="binding site" evidence="20">
    <location>
        <position position="158"/>
    </location>
    <ligand>
        <name>[2Fe-2S] cluster</name>
        <dbReference type="ChEBI" id="CHEBI:190135"/>
        <label>2</label>
    </ligand>
</feature>
<organism evidence="23 24">
    <name type="scientific">Paraglomus brasilianum</name>
    <dbReference type="NCBI Taxonomy" id="144538"/>
    <lineage>
        <taxon>Eukaryota</taxon>
        <taxon>Fungi</taxon>
        <taxon>Fungi incertae sedis</taxon>
        <taxon>Mucoromycota</taxon>
        <taxon>Glomeromycotina</taxon>
        <taxon>Glomeromycetes</taxon>
        <taxon>Paraglomerales</taxon>
        <taxon>Paraglomeraceae</taxon>
        <taxon>Paraglomus</taxon>
    </lineage>
</organism>
<dbReference type="InterPro" id="IPR006058">
    <property type="entry name" value="2Fe2S_fd_BS"/>
</dbReference>
<dbReference type="GO" id="GO:0071949">
    <property type="term" value="F:FAD binding"/>
    <property type="evidence" value="ECO:0007669"/>
    <property type="project" value="InterPro"/>
</dbReference>
<dbReference type="GO" id="GO:0005506">
    <property type="term" value="F:iron ion binding"/>
    <property type="evidence" value="ECO:0007669"/>
    <property type="project" value="InterPro"/>
</dbReference>
<keyword evidence="8 20" id="KW-0479">Metal-binding</keyword>
<feature type="binding site" evidence="19">
    <location>
        <position position="379"/>
    </location>
    <ligand>
        <name>FAD</name>
        <dbReference type="ChEBI" id="CHEBI:57692"/>
    </ligand>
</feature>
<dbReference type="PANTHER" id="PTHR45444:SF3">
    <property type="entry name" value="XANTHINE DEHYDROGENASE"/>
    <property type="match status" value="1"/>
</dbReference>
<comment type="cofactor">
    <cofactor evidence="20">
        <name>[2Fe-2S] cluster</name>
        <dbReference type="ChEBI" id="CHEBI:190135"/>
    </cofactor>
    <text evidence="20">Binds 2 [2Fe-2S] clusters.</text>
</comment>
<comment type="similarity">
    <text evidence="3">Belongs to the xanthine dehydrogenase family.</text>
</comment>
<evidence type="ECO:0000313" key="23">
    <source>
        <dbReference type="EMBL" id="CAG8541861.1"/>
    </source>
</evidence>
<feature type="binding site" evidence="19">
    <location>
        <begin position="276"/>
        <end position="283"/>
    </location>
    <ligand>
        <name>FAD</name>
        <dbReference type="ChEBI" id="CHEBI:57692"/>
    </ligand>
</feature>
<evidence type="ECO:0000256" key="17">
    <source>
        <dbReference type="ARBA" id="ARBA00049517"/>
    </source>
</evidence>
<dbReference type="OrthoDB" id="8300278at2759"/>
<feature type="binding site" evidence="20">
    <location>
        <position position="813"/>
    </location>
    <ligand>
        <name>Mo-molybdopterin</name>
        <dbReference type="ChEBI" id="CHEBI:71302"/>
    </ligand>
    <ligandPart>
        <name>Mo</name>
        <dbReference type="ChEBI" id="CHEBI:28685"/>
    </ligandPart>
</feature>
<dbReference type="PIRSF" id="PIRSF000127">
    <property type="entry name" value="Xanthine_DH"/>
    <property type="match status" value="1"/>
</dbReference>
<dbReference type="GO" id="GO:0006145">
    <property type="term" value="P:purine nucleobase catabolic process"/>
    <property type="evidence" value="ECO:0007669"/>
    <property type="project" value="UniProtKB-ARBA"/>
</dbReference>
<feature type="binding site" evidence="20">
    <location>
        <position position="62"/>
    </location>
    <ligand>
        <name>[2Fe-2S] cluster</name>
        <dbReference type="ChEBI" id="CHEBI:190135"/>
        <label>1</label>
    </ligand>
</feature>
<evidence type="ECO:0000256" key="12">
    <source>
        <dbReference type="ARBA" id="ARBA00023014"/>
    </source>
</evidence>
<dbReference type="Pfam" id="PF02738">
    <property type="entry name" value="MoCoBD_1"/>
    <property type="match status" value="1"/>
</dbReference>
<feature type="binding site" evidence="20">
    <location>
        <position position="160"/>
    </location>
    <ligand>
        <name>[2Fe-2S] cluster</name>
        <dbReference type="ChEBI" id="CHEBI:190135"/>
        <label>2</label>
    </ligand>
</feature>
<comment type="catalytic activity">
    <reaction evidence="16">
        <text>xanthine + NAD(+) + H2O = urate + NADH + H(+)</text>
        <dbReference type="Rhea" id="RHEA:16669"/>
        <dbReference type="ChEBI" id="CHEBI:15377"/>
        <dbReference type="ChEBI" id="CHEBI:15378"/>
        <dbReference type="ChEBI" id="CHEBI:17712"/>
        <dbReference type="ChEBI" id="CHEBI:17775"/>
        <dbReference type="ChEBI" id="CHEBI:57540"/>
        <dbReference type="ChEBI" id="CHEBI:57945"/>
        <dbReference type="EC" id="1.17.1.4"/>
    </reaction>
</comment>
<comment type="cofactor">
    <cofactor evidence="20">
        <name>Mo-molybdopterin</name>
        <dbReference type="ChEBI" id="CHEBI:71302"/>
    </cofactor>
    <text evidence="20">Binds 1 Mo-molybdopterin (Mo-MPT) cofactor per subunit.</text>
</comment>
<dbReference type="InterPro" id="IPR002888">
    <property type="entry name" value="2Fe-2S-bd"/>
</dbReference>
<evidence type="ECO:0000256" key="20">
    <source>
        <dbReference type="PIRSR" id="PIRSR000127-3"/>
    </source>
</evidence>
<dbReference type="FunFam" id="3.30.365.10:FF:000004">
    <property type="entry name" value="Xanthine dehydrogenase oxidase"/>
    <property type="match status" value="1"/>
</dbReference>
<feature type="binding site" evidence="19">
    <location>
        <position position="929"/>
    </location>
    <ligand>
        <name>substrate</name>
    </ligand>
</feature>
<dbReference type="SUPFAM" id="SSF56176">
    <property type="entry name" value="FAD-binding/transporter-associated domain-like"/>
    <property type="match status" value="1"/>
</dbReference>
<dbReference type="Pfam" id="PF00111">
    <property type="entry name" value="Fer2"/>
    <property type="match status" value="1"/>
</dbReference>
<dbReference type="GO" id="GO:0043546">
    <property type="term" value="F:molybdopterin cofactor binding"/>
    <property type="evidence" value="ECO:0007669"/>
    <property type="project" value="InterPro"/>
</dbReference>
<dbReference type="EMBL" id="CAJVPI010000493">
    <property type="protein sequence ID" value="CAG8541861.1"/>
    <property type="molecule type" value="Genomic_DNA"/>
</dbReference>
<dbReference type="PROSITE" id="PS51085">
    <property type="entry name" value="2FE2S_FER_2"/>
    <property type="match status" value="1"/>
</dbReference>
<dbReference type="FunFam" id="3.30.43.10:FF:000001">
    <property type="entry name" value="Xanthine dehydrogenase/oxidase"/>
    <property type="match status" value="1"/>
</dbReference>
<dbReference type="InterPro" id="IPR016166">
    <property type="entry name" value="FAD-bd_PCMH"/>
</dbReference>
<comment type="cofactor">
    <cofactor evidence="1 19">
        <name>FAD</name>
        <dbReference type="ChEBI" id="CHEBI:57692"/>
    </cofactor>
</comment>
<feature type="binding site" evidence="20">
    <location>
        <position position="927"/>
    </location>
    <ligand>
        <name>Mo-molybdopterin</name>
        <dbReference type="ChEBI" id="CHEBI:71302"/>
    </ligand>
    <ligandPart>
        <name>Mo</name>
        <dbReference type="ChEBI" id="CHEBI:28685"/>
    </ligandPart>
</feature>
<dbReference type="Gene3D" id="3.90.1170.50">
    <property type="entry name" value="Aldehyde oxidase/xanthine dehydrogenase, a/b hammerhead"/>
    <property type="match status" value="1"/>
</dbReference>
<dbReference type="NCBIfam" id="TIGR02963">
    <property type="entry name" value="xanthine_xdhA"/>
    <property type="match status" value="1"/>
</dbReference>
<dbReference type="Gene3D" id="3.30.390.50">
    <property type="entry name" value="CO dehydrogenase flavoprotein, C-terminal domain"/>
    <property type="match status" value="1"/>
</dbReference>
<feature type="binding site" evidence="20">
    <location>
        <position position="782"/>
    </location>
    <ligand>
        <name>Mo-molybdopterin</name>
        <dbReference type="ChEBI" id="CHEBI:71302"/>
    </ligand>
    <ligandPart>
        <name>Mo</name>
        <dbReference type="ChEBI" id="CHEBI:28685"/>
    </ligandPart>
</feature>
<feature type="binding site" evidence="20">
    <location>
        <position position="59"/>
    </location>
    <ligand>
        <name>[2Fe-2S] cluster</name>
        <dbReference type="ChEBI" id="CHEBI:190135"/>
        <label>1</label>
    </ligand>
</feature>
<dbReference type="SMART" id="SM01092">
    <property type="entry name" value="CO_deh_flav_C"/>
    <property type="match status" value="1"/>
</dbReference>
<evidence type="ECO:0000256" key="2">
    <source>
        <dbReference type="ARBA" id="ARBA00004275"/>
    </source>
</evidence>
<dbReference type="Gene3D" id="3.30.43.10">
    <property type="entry name" value="Uridine Diphospho-n-acetylenolpyruvylglucosamine Reductase, domain 2"/>
    <property type="match status" value="1"/>
</dbReference>
<dbReference type="PROSITE" id="PS00559">
    <property type="entry name" value="MOLYBDOPTERIN_EUK"/>
    <property type="match status" value="1"/>
</dbReference>
<keyword evidence="7 20" id="KW-0001">2Fe-2S</keyword>
<dbReference type="GO" id="GO:0051537">
    <property type="term" value="F:2 iron, 2 sulfur cluster binding"/>
    <property type="evidence" value="ECO:0007669"/>
    <property type="project" value="UniProtKB-KW"/>
</dbReference>
<comment type="cofactor">
    <cofactor evidence="15">
        <name>[2Fe-2S] cluster</name>
        <dbReference type="ChEBI" id="CHEBI:190135"/>
    </cofactor>
</comment>
<feature type="binding site" evidence="19">
    <location>
        <position position="1025"/>
    </location>
    <ligand>
        <name>substrate</name>
    </ligand>
</feature>
<keyword evidence="5 20" id="KW-0500">Molybdenum</keyword>
<feature type="domain" description="2Fe-2S ferredoxin-type" evidence="21">
    <location>
        <begin position="16"/>
        <end position="102"/>
    </location>
</feature>
<dbReference type="Pfam" id="PF03450">
    <property type="entry name" value="CO_deh_flav_C"/>
    <property type="match status" value="1"/>
</dbReference>
<dbReference type="CDD" id="cd00207">
    <property type="entry name" value="fer2"/>
    <property type="match status" value="1"/>
</dbReference>
<feature type="active site" description="Proton acceptor" evidence="18">
    <location>
        <position position="1278"/>
    </location>
</feature>
<dbReference type="InterPro" id="IPR000674">
    <property type="entry name" value="Ald_Oxase/Xan_DH_a/b"/>
</dbReference>
<dbReference type="SUPFAM" id="SSF55447">
    <property type="entry name" value="CO dehydrogenase flavoprotein C-terminal domain-like"/>
    <property type="match status" value="1"/>
</dbReference>
<protein>
    <recommendedName>
        <fullName evidence="4">xanthine dehydrogenase</fullName>
        <ecNumber evidence="4">1.17.1.4</ecNumber>
    </recommendedName>
</protein>
<keyword evidence="11 20" id="KW-0408">Iron</keyword>
<dbReference type="GO" id="GO:0005777">
    <property type="term" value="C:peroxisome"/>
    <property type="evidence" value="ECO:0007669"/>
    <property type="project" value="UniProtKB-SubCell"/>
</dbReference>
<dbReference type="Pfam" id="PF20256">
    <property type="entry name" value="MoCoBD_2"/>
    <property type="match status" value="1"/>
</dbReference>
<dbReference type="InterPro" id="IPR005107">
    <property type="entry name" value="CO_DH_flav_C"/>
</dbReference>
<dbReference type="FunFam" id="3.10.20.30:FF:000015">
    <property type="entry name" value="Aldehyde oxidase 1"/>
    <property type="match status" value="1"/>
</dbReference>
<evidence type="ECO:0000259" key="22">
    <source>
        <dbReference type="PROSITE" id="PS51387"/>
    </source>
</evidence>
<gene>
    <name evidence="23" type="ORF">PBRASI_LOCUS4630</name>
</gene>
<evidence type="ECO:0000256" key="15">
    <source>
        <dbReference type="ARBA" id="ARBA00034078"/>
    </source>
</evidence>
<dbReference type="InterPro" id="IPR036884">
    <property type="entry name" value="2Fe-2S-bd_dom_sf"/>
</dbReference>
<comment type="catalytic activity">
    <reaction evidence="17">
        <text>hypoxanthine + NAD(+) + H2O = xanthine + NADH + H(+)</text>
        <dbReference type="Rhea" id="RHEA:24670"/>
        <dbReference type="ChEBI" id="CHEBI:15377"/>
        <dbReference type="ChEBI" id="CHEBI:15378"/>
        <dbReference type="ChEBI" id="CHEBI:17368"/>
        <dbReference type="ChEBI" id="CHEBI:17712"/>
        <dbReference type="ChEBI" id="CHEBI:57540"/>
        <dbReference type="ChEBI" id="CHEBI:57945"/>
        <dbReference type="EC" id="1.17.1.4"/>
    </reaction>
</comment>
<comment type="subcellular location">
    <subcellularLocation>
        <location evidence="2">Peroxisome</location>
    </subcellularLocation>
</comment>
<dbReference type="SUPFAM" id="SSF54665">
    <property type="entry name" value="CO dehydrogenase molybdoprotein N-domain-like"/>
    <property type="match status" value="1"/>
</dbReference>
<dbReference type="InterPro" id="IPR012675">
    <property type="entry name" value="Beta-grasp_dom_sf"/>
</dbReference>
<feature type="binding site" evidence="20">
    <location>
        <position position="1094"/>
    </location>
    <ligand>
        <name>Mo-molybdopterin</name>
        <dbReference type="ChEBI" id="CHEBI:71302"/>
    </ligand>
    <ligandPart>
        <name>Mo</name>
        <dbReference type="ChEBI" id="CHEBI:28685"/>
    </ligandPart>
</feature>
<keyword evidence="13" id="KW-0520">NAD</keyword>
<proteinExistence type="inferred from homology"/>
<dbReference type="Proteomes" id="UP000789739">
    <property type="component" value="Unassembled WGS sequence"/>
</dbReference>
<evidence type="ECO:0000256" key="10">
    <source>
        <dbReference type="ARBA" id="ARBA00023002"/>
    </source>
</evidence>
<feature type="binding site" evidence="20">
    <location>
        <position position="123"/>
    </location>
    <ligand>
        <name>[2Fe-2S] cluster</name>
        <dbReference type="ChEBI" id="CHEBI:190135"/>
        <label>2</label>
    </ligand>
</feature>
<dbReference type="FunFam" id="3.30.365.10:FF:000001">
    <property type="entry name" value="Xanthine dehydrogenase oxidase"/>
    <property type="match status" value="1"/>
</dbReference>
<keyword evidence="10" id="KW-0560">Oxidoreductase</keyword>
<dbReference type="Pfam" id="PF00941">
    <property type="entry name" value="FAD_binding_5"/>
    <property type="match status" value="1"/>
</dbReference>
<dbReference type="InterPro" id="IPR014309">
    <property type="entry name" value="Xanthine_DH_Mopterin-bd_su"/>
</dbReference>
<keyword evidence="24" id="KW-1185">Reference proteome</keyword>
<evidence type="ECO:0000256" key="3">
    <source>
        <dbReference type="ARBA" id="ARBA00006849"/>
    </source>
</evidence>
<feature type="binding site" evidence="19">
    <location>
        <position position="817"/>
    </location>
    <ligand>
        <name>substrate</name>
    </ligand>
</feature>
<dbReference type="SUPFAM" id="SSF47741">
    <property type="entry name" value="CO dehydrogenase ISP C-domain like"/>
    <property type="match status" value="1"/>
</dbReference>
<feature type="binding site" evidence="19">
    <location>
        <position position="443"/>
    </location>
    <ligand>
        <name>FAD</name>
        <dbReference type="ChEBI" id="CHEBI:57692"/>
    </ligand>
</feature>
<dbReference type="GO" id="GO:0030151">
    <property type="term" value="F:molybdenum ion binding"/>
    <property type="evidence" value="ECO:0007669"/>
    <property type="project" value="InterPro"/>
</dbReference>
<feature type="binding site" evidence="19">
    <location>
        <position position="895"/>
    </location>
    <ligand>
        <name>substrate</name>
    </ligand>
</feature>
<evidence type="ECO:0000259" key="21">
    <source>
        <dbReference type="PROSITE" id="PS51085"/>
    </source>
</evidence>
<evidence type="ECO:0000256" key="19">
    <source>
        <dbReference type="PIRSR" id="PIRSR000127-2"/>
    </source>
</evidence>
<feature type="domain" description="FAD-binding PCMH-type" evidence="22">
    <location>
        <begin position="248"/>
        <end position="435"/>
    </location>
</feature>
<feature type="binding site" evidence="19">
    <location>
        <position position="425"/>
    </location>
    <ligand>
        <name>FAD</name>
        <dbReference type="ChEBI" id="CHEBI:57692"/>
    </ligand>
</feature>
<keyword evidence="6" id="KW-0285">Flavoprotein</keyword>
<dbReference type="InterPro" id="IPR036683">
    <property type="entry name" value="CO_DH_flav_C_dom_sf"/>
</dbReference>
<keyword evidence="14" id="KW-0576">Peroxisome</keyword>
<dbReference type="InterPro" id="IPR016169">
    <property type="entry name" value="FAD-bd_PCMH_sub2"/>
</dbReference>
<dbReference type="Pfam" id="PF01799">
    <property type="entry name" value="Fer2_2"/>
    <property type="match status" value="1"/>
</dbReference>
<evidence type="ECO:0000256" key="9">
    <source>
        <dbReference type="ARBA" id="ARBA00022827"/>
    </source>
</evidence>
<evidence type="ECO:0000256" key="7">
    <source>
        <dbReference type="ARBA" id="ARBA00022714"/>
    </source>
</evidence>
<dbReference type="Pfam" id="PF01315">
    <property type="entry name" value="Ald_Xan_dh_C"/>
    <property type="match status" value="1"/>
</dbReference>
<evidence type="ECO:0000256" key="16">
    <source>
        <dbReference type="ARBA" id="ARBA00049017"/>
    </source>
</evidence>
<evidence type="ECO:0000256" key="5">
    <source>
        <dbReference type="ARBA" id="ARBA00022505"/>
    </source>
</evidence>
<dbReference type="Gene3D" id="3.10.20.30">
    <property type="match status" value="1"/>
</dbReference>
<evidence type="ECO:0000256" key="11">
    <source>
        <dbReference type="ARBA" id="ARBA00023004"/>
    </source>
</evidence>
<evidence type="ECO:0000256" key="4">
    <source>
        <dbReference type="ARBA" id="ARBA00013123"/>
    </source>
</evidence>
<dbReference type="InterPro" id="IPR037165">
    <property type="entry name" value="AldOxase/xan_DH_Mopterin-bd_sf"/>
</dbReference>
<dbReference type="GO" id="GO:0004854">
    <property type="term" value="F:xanthine dehydrogenase activity"/>
    <property type="evidence" value="ECO:0007669"/>
    <property type="project" value="UniProtKB-EC"/>
</dbReference>
<dbReference type="NCBIfam" id="TIGR02965">
    <property type="entry name" value="xanthine_xdhB"/>
    <property type="match status" value="1"/>
</dbReference>
<dbReference type="PROSITE" id="PS00197">
    <property type="entry name" value="2FE2S_FER_1"/>
    <property type="match status" value="1"/>
</dbReference>
<evidence type="ECO:0000313" key="24">
    <source>
        <dbReference type="Proteomes" id="UP000789739"/>
    </source>
</evidence>
<evidence type="ECO:0000256" key="6">
    <source>
        <dbReference type="ARBA" id="ARBA00022630"/>
    </source>
</evidence>
<dbReference type="Gene3D" id="3.30.365.10">
    <property type="entry name" value="Aldehyde oxidase/xanthine dehydrogenase, molybdopterin binding domain"/>
    <property type="match status" value="4"/>
</dbReference>
<feature type="binding site" evidence="20">
    <location>
        <position position="84"/>
    </location>
    <ligand>
        <name>[2Fe-2S] cluster</name>
        <dbReference type="ChEBI" id="CHEBI:190135"/>
        <label>1</label>
    </ligand>
</feature>
<dbReference type="InterPro" id="IPR008274">
    <property type="entry name" value="AldOxase/xan_DH_MoCoBD1"/>
</dbReference>
<dbReference type="InterPro" id="IPR036318">
    <property type="entry name" value="FAD-bd_PCMH-like_sf"/>
</dbReference>
<dbReference type="Gene3D" id="1.10.150.120">
    <property type="entry name" value="[2Fe-2S]-binding domain"/>
    <property type="match status" value="1"/>
</dbReference>
<evidence type="ECO:0000256" key="1">
    <source>
        <dbReference type="ARBA" id="ARBA00001974"/>
    </source>
</evidence>
<sequence length="1346" mass="148806">MSSINSNKHTSMEFETKLVFYINGARVVLNNPDPDITLLQYVRSIGLTGTKLGCAEGGCGACTVLVSSYDSLTQNINHNSVNACLVPLCSIEGKHVITIEGIGNVNKPHPVQERIAGMHGSQCGFCTPGIAMSLYALLRNNPNPSPHDIEECFDGNLCRCTGYRPILDAAKSFATTPLEKKQVTGKTTNGIEKANSCGRPDCCRLSKDVPCEKLPDGFTRPAFKNYEPSQELIFPPSLMKHDKRALFFSGRKTKWFRPINLVQFLQLKNEYPDAKVVSGNTEVGIETTLKNMQYNVRIHVGDLEELKGHKFNDDGLIIGANISLTQFQSILKDACQQYEPYKCQVFQAFLSIIRWFAGTQIRNVATPAGNIITGSPISDFNPIFLCTNSKFTLTCLDTSLNRRVVPATSFWTGYRQNICKKTEALESVFIPFSGKREFVRSYKQAKRRDDDIAIANAGLRVALDEKNVVTDASFAFGGMSGVTVRASSAEKGIRGKSWGDKGMLNWLIAKIDEQLQLSFSAPGGMASYRKTLASGFVYKFWHDIAKNIGILSKAEIADADSFINIVERDVSRGVQSVGNPEEDKKIVGKAIPHISALKQVTGEAIYTDDIPKLHNELYGALVLSQKAHAKILSINASEALKQHGVRGFYSAKDVPGTNSWGPVVHDEEVFASKEVHFVGQAIGLIVANSQAIAQEAARLVKIEYQELPYVLTIEEAIERSSFFPFDRRMVRGDVDKAMKQADFVFEGRTRIGGQEHFYLETQASLIIPKPEDNEIEIHASTQNPAETQHVVASVLGISANRVVTKVKRLGGGFGGKETRSLPLTLALAVGAWHLRRPIRCMLNRGEDFMISGQRHPFLGIWKIGLTKDGKFLALDLQLFSNAGWSADLSGAVLERAMSHSDNCYYIPNMRILGKMCRSNTVSNTAFRGFGGPQGMMVTENIVSEVADRMGMSAETIRELNFYKEGQKTHFNQPLTDWYLPALYHQVKESSDYNKRKQEIDDYNASHRWRKRGLALVPTKFGLSYTALHLNQAGALVHIYQDGSVLVSHGGVEMGQGLHTKMLQIAAEALQVSLDNVHLMETSTTTVANASATAASVSSDINGYAVLNACKALAERLKPYREKHPTASFKEICNKAYMDRVNLSANGFYKTPDIGYNWDTNEGLMFFYFTTGVAATEVEIDVLTGEHQILRTDLCMDVGRSLNYAIDVGQIEGAFVQGVGWCTIEEMLYFPSGHVFTKGPSNYKLPGFRDIPQDFRISTLKDVKYSHLKTIHSSKGIGEPPLFLGSSVFFAIRDAIGYARKSQGIKESLSLISPATPERIRMACQDEISRAATVTRKDGEKAWVVMI</sequence>
<dbReference type="InterPro" id="IPR016167">
    <property type="entry name" value="FAD-bd_PCMH_sub1"/>
</dbReference>